<evidence type="ECO:0000313" key="1">
    <source>
        <dbReference type="EMBL" id="EOL42994.1"/>
    </source>
</evidence>
<dbReference type="EMBL" id="AJAT01000016">
    <property type="protein sequence ID" value="EOL42994.1"/>
    <property type="molecule type" value="Genomic_DNA"/>
</dbReference>
<evidence type="ECO:0000313" key="2">
    <source>
        <dbReference type="Proteomes" id="UP000013785"/>
    </source>
</evidence>
<dbReference type="AlphaFoldDB" id="R3TNC9"/>
<dbReference type="RefSeq" id="WP_010768633.1">
    <property type="nucleotide sequence ID" value="NZ_ASWE01000002.1"/>
</dbReference>
<accession>R3TNC9</accession>
<reference evidence="1 2" key="1">
    <citation type="submission" date="2013-02" db="EMBL/GenBank/DDBJ databases">
        <title>The Genome Sequence of Enterococcus phoeniculicola BAA-412.</title>
        <authorList>
            <consortium name="The Broad Institute Genome Sequencing Platform"/>
            <consortium name="The Broad Institute Genome Sequencing Center for Infectious Disease"/>
            <person name="Earl A.M."/>
            <person name="Gilmore M.S."/>
            <person name="Lebreton F."/>
            <person name="Walker B."/>
            <person name="Young S.K."/>
            <person name="Zeng Q."/>
            <person name="Gargeya S."/>
            <person name="Fitzgerald M."/>
            <person name="Haas B."/>
            <person name="Abouelleil A."/>
            <person name="Alvarado L."/>
            <person name="Arachchi H.M."/>
            <person name="Berlin A.M."/>
            <person name="Chapman S.B."/>
            <person name="Dewar J."/>
            <person name="Goldberg J."/>
            <person name="Griggs A."/>
            <person name="Gujja S."/>
            <person name="Hansen M."/>
            <person name="Howarth C."/>
            <person name="Imamovic A."/>
            <person name="Larimer J."/>
            <person name="McCowan C."/>
            <person name="Murphy C."/>
            <person name="Neiman D."/>
            <person name="Pearson M."/>
            <person name="Priest M."/>
            <person name="Roberts A."/>
            <person name="Saif S."/>
            <person name="Shea T."/>
            <person name="Sisk P."/>
            <person name="Sykes S."/>
            <person name="Wortman J."/>
            <person name="Nusbaum C."/>
            <person name="Birren B."/>
        </authorList>
    </citation>
    <scope>NUCLEOTIDE SEQUENCE [LARGE SCALE GENOMIC DNA]</scope>
    <source>
        <strain evidence="1 2">ATCC BAA-412</strain>
    </source>
</reference>
<dbReference type="STRING" id="154621.RV11_GL003187"/>
<name>R3TNC9_9ENTE</name>
<organism evidence="1 2">
    <name type="scientific">Enterococcus phoeniculicola ATCC BAA-412</name>
    <dbReference type="NCBI Taxonomy" id="1158610"/>
    <lineage>
        <taxon>Bacteria</taxon>
        <taxon>Bacillati</taxon>
        <taxon>Bacillota</taxon>
        <taxon>Bacilli</taxon>
        <taxon>Lactobacillales</taxon>
        <taxon>Enterococcaceae</taxon>
        <taxon>Enterococcus</taxon>
    </lineage>
</organism>
<dbReference type="HOGENOM" id="CLU_1624605_0_0_9"/>
<proteinExistence type="predicted"/>
<sequence length="163" mass="19256">MTHRIDIERPIESKGNEIAIDDFDRSAFDFMTTHILIETAPVESYLSGNFKLNIFNLTNLEMYQVSLLNRGYERNLDYFYLVVDKNTKNWVSGNGSVIYKKNEEEVLKYSKNLEPNKEIIKAEKVFKNGYNTPIFELDHNYTLYDLNFDMQSYEKSNEISDEF</sequence>
<keyword evidence="2" id="KW-1185">Reference proteome</keyword>
<dbReference type="Proteomes" id="UP000013785">
    <property type="component" value="Unassembled WGS sequence"/>
</dbReference>
<gene>
    <name evidence="1" type="ORF">UC3_01971</name>
</gene>
<protein>
    <submittedName>
        <fullName evidence="1">Uncharacterized protein</fullName>
    </submittedName>
</protein>
<comment type="caution">
    <text evidence="1">The sequence shown here is derived from an EMBL/GenBank/DDBJ whole genome shotgun (WGS) entry which is preliminary data.</text>
</comment>
<dbReference type="PATRIC" id="fig|1158610.3.peg.1965"/>